<dbReference type="Pfam" id="PF00156">
    <property type="entry name" value="Pribosyltran"/>
    <property type="match status" value="1"/>
</dbReference>
<organism evidence="17 18">
    <name type="scientific">Candidatus Segetimicrobium genomatis</name>
    <dbReference type="NCBI Taxonomy" id="2569760"/>
    <lineage>
        <taxon>Bacteria</taxon>
        <taxon>Bacillati</taxon>
        <taxon>Candidatus Sysuimicrobiota</taxon>
        <taxon>Candidatus Sysuimicrobiia</taxon>
        <taxon>Candidatus Sysuimicrobiales</taxon>
        <taxon>Candidatus Segetimicrobiaceae</taxon>
        <taxon>Candidatus Segetimicrobium</taxon>
    </lineage>
</organism>
<gene>
    <name evidence="17" type="primary">hpt</name>
    <name evidence="17" type="ORF">E6H03_05535</name>
</gene>
<keyword evidence="6 15" id="KW-0963">Cytoplasm</keyword>
<keyword evidence="8 15" id="KW-0808">Transferase</keyword>
<evidence type="ECO:0000256" key="9">
    <source>
        <dbReference type="ARBA" id="ARBA00022723"/>
    </source>
</evidence>
<dbReference type="SUPFAM" id="SSF53271">
    <property type="entry name" value="PRTase-like"/>
    <property type="match status" value="1"/>
</dbReference>
<comment type="pathway">
    <text evidence="3 15">Purine metabolism; IMP biosynthesis via salvage pathway; IMP from hypoxanthine: step 1/1.</text>
</comment>
<comment type="cofactor">
    <cofactor evidence="1 15">
        <name>Mg(2+)</name>
        <dbReference type="ChEBI" id="CHEBI:18420"/>
    </cofactor>
</comment>
<keyword evidence="10 15" id="KW-0660">Purine salvage</keyword>
<evidence type="ECO:0000256" key="2">
    <source>
        <dbReference type="ARBA" id="ARBA00004496"/>
    </source>
</evidence>
<comment type="catalytic activity">
    <reaction evidence="13">
        <text>GMP + diphosphate = guanine + 5-phospho-alpha-D-ribose 1-diphosphate</text>
        <dbReference type="Rhea" id="RHEA:25424"/>
        <dbReference type="ChEBI" id="CHEBI:16235"/>
        <dbReference type="ChEBI" id="CHEBI:33019"/>
        <dbReference type="ChEBI" id="CHEBI:58017"/>
        <dbReference type="ChEBI" id="CHEBI:58115"/>
        <dbReference type="EC" id="2.4.2.8"/>
    </reaction>
    <physiologicalReaction direction="right-to-left" evidence="13">
        <dbReference type="Rhea" id="RHEA:25426"/>
    </physiologicalReaction>
</comment>
<evidence type="ECO:0000256" key="11">
    <source>
        <dbReference type="ARBA" id="ARBA00022741"/>
    </source>
</evidence>
<name>A0A537JGF3_9BACT</name>
<dbReference type="FunFam" id="3.40.50.2020:FF:000006">
    <property type="entry name" value="Hypoxanthine phosphoribosyltransferase"/>
    <property type="match status" value="1"/>
</dbReference>
<dbReference type="GO" id="GO:0046100">
    <property type="term" value="P:hypoxanthine metabolic process"/>
    <property type="evidence" value="ECO:0007669"/>
    <property type="project" value="TreeGrafter"/>
</dbReference>
<dbReference type="CDD" id="cd06223">
    <property type="entry name" value="PRTases_typeI"/>
    <property type="match status" value="1"/>
</dbReference>
<dbReference type="GO" id="GO:0006178">
    <property type="term" value="P:guanine salvage"/>
    <property type="evidence" value="ECO:0007669"/>
    <property type="project" value="TreeGrafter"/>
</dbReference>
<comment type="pathway">
    <text evidence="4">Purine metabolism; GMP biosynthesis via salvage pathway; GMP from guanine: step 1/1.</text>
</comment>
<dbReference type="GO" id="GO:0032263">
    <property type="term" value="P:GMP salvage"/>
    <property type="evidence" value="ECO:0007669"/>
    <property type="project" value="TreeGrafter"/>
</dbReference>
<evidence type="ECO:0000256" key="10">
    <source>
        <dbReference type="ARBA" id="ARBA00022726"/>
    </source>
</evidence>
<dbReference type="InterPro" id="IPR000836">
    <property type="entry name" value="PRTase_dom"/>
</dbReference>
<dbReference type="GO" id="GO:0032264">
    <property type="term" value="P:IMP salvage"/>
    <property type="evidence" value="ECO:0007669"/>
    <property type="project" value="UniProtKB-UniPathway"/>
</dbReference>
<dbReference type="InterPro" id="IPR005904">
    <property type="entry name" value="Hxn_phspho_trans"/>
</dbReference>
<keyword evidence="7 15" id="KW-0328">Glycosyltransferase</keyword>
<dbReference type="UniPathway" id="UPA00591">
    <property type="reaction ID" value="UER00648"/>
</dbReference>
<evidence type="ECO:0000256" key="3">
    <source>
        <dbReference type="ARBA" id="ARBA00004669"/>
    </source>
</evidence>
<keyword evidence="12 15" id="KW-0460">Magnesium</keyword>
<reference evidence="17 18" key="1">
    <citation type="journal article" date="2019" name="Nat. Microbiol.">
        <title>Mediterranean grassland soil C-N compound turnover is dependent on rainfall and depth, and is mediated by genomically divergent microorganisms.</title>
        <authorList>
            <person name="Diamond S."/>
            <person name="Andeer P.F."/>
            <person name="Li Z."/>
            <person name="Crits-Christoph A."/>
            <person name="Burstein D."/>
            <person name="Anantharaman K."/>
            <person name="Lane K.R."/>
            <person name="Thomas B.C."/>
            <person name="Pan C."/>
            <person name="Northen T.R."/>
            <person name="Banfield J.F."/>
        </authorList>
    </citation>
    <scope>NUCLEOTIDE SEQUENCE [LARGE SCALE GENOMIC DNA]</scope>
    <source>
        <strain evidence="17">NP_6</strain>
    </source>
</reference>
<keyword evidence="11 15" id="KW-0547">Nucleotide-binding</keyword>
<dbReference type="GO" id="GO:0052657">
    <property type="term" value="F:guanine phosphoribosyltransferase activity"/>
    <property type="evidence" value="ECO:0007669"/>
    <property type="project" value="RHEA"/>
</dbReference>
<evidence type="ECO:0000256" key="6">
    <source>
        <dbReference type="ARBA" id="ARBA00022490"/>
    </source>
</evidence>
<dbReference type="AlphaFoldDB" id="A0A537JGF3"/>
<dbReference type="GO" id="GO:0005829">
    <property type="term" value="C:cytosol"/>
    <property type="evidence" value="ECO:0007669"/>
    <property type="project" value="TreeGrafter"/>
</dbReference>
<comment type="catalytic activity">
    <reaction evidence="14">
        <text>IMP + diphosphate = hypoxanthine + 5-phospho-alpha-D-ribose 1-diphosphate</text>
        <dbReference type="Rhea" id="RHEA:17973"/>
        <dbReference type="ChEBI" id="CHEBI:17368"/>
        <dbReference type="ChEBI" id="CHEBI:33019"/>
        <dbReference type="ChEBI" id="CHEBI:58017"/>
        <dbReference type="ChEBI" id="CHEBI:58053"/>
        <dbReference type="EC" id="2.4.2.8"/>
    </reaction>
    <physiologicalReaction direction="right-to-left" evidence="14">
        <dbReference type="Rhea" id="RHEA:17975"/>
    </physiologicalReaction>
</comment>
<evidence type="ECO:0000256" key="5">
    <source>
        <dbReference type="ARBA" id="ARBA00008391"/>
    </source>
</evidence>
<feature type="domain" description="Phosphoribosyltransferase" evidence="16">
    <location>
        <begin position="11"/>
        <end position="163"/>
    </location>
</feature>
<evidence type="ECO:0000256" key="12">
    <source>
        <dbReference type="ARBA" id="ARBA00022842"/>
    </source>
</evidence>
<comment type="similarity">
    <text evidence="5 15">Belongs to the purine/pyrimidine phosphoribosyltransferase family.</text>
</comment>
<evidence type="ECO:0000313" key="18">
    <source>
        <dbReference type="Proteomes" id="UP000318093"/>
    </source>
</evidence>
<dbReference type="GO" id="GO:0000166">
    <property type="term" value="F:nucleotide binding"/>
    <property type="evidence" value="ECO:0007669"/>
    <property type="project" value="UniProtKB-KW"/>
</dbReference>
<dbReference type="InterPro" id="IPR050408">
    <property type="entry name" value="HGPRT"/>
</dbReference>
<dbReference type="PANTHER" id="PTHR43340:SF1">
    <property type="entry name" value="HYPOXANTHINE PHOSPHORIBOSYLTRANSFERASE"/>
    <property type="match status" value="1"/>
</dbReference>
<evidence type="ECO:0000256" key="8">
    <source>
        <dbReference type="ARBA" id="ARBA00022679"/>
    </source>
</evidence>
<dbReference type="GO" id="GO:0006166">
    <property type="term" value="P:purine ribonucleoside salvage"/>
    <property type="evidence" value="ECO:0007669"/>
    <property type="project" value="UniProtKB-KW"/>
</dbReference>
<evidence type="ECO:0000256" key="13">
    <source>
        <dbReference type="ARBA" id="ARBA00048811"/>
    </source>
</evidence>
<evidence type="ECO:0000256" key="15">
    <source>
        <dbReference type="RuleBase" id="RU364099"/>
    </source>
</evidence>
<dbReference type="EMBL" id="VBAN01000163">
    <property type="protein sequence ID" value="TMI82422.1"/>
    <property type="molecule type" value="Genomic_DNA"/>
</dbReference>
<dbReference type="EC" id="2.4.2.8" evidence="15"/>
<dbReference type="NCBIfam" id="TIGR01203">
    <property type="entry name" value="HGPRTase"/>
    <property type="match status" value="1"/>
</dbReference>
<keyword evidence="9 15" id="KW-0479">Metal-binding</keyword>
<dbReference type="Gene3D" id="3.40.50.2020">
    <property type="match status" value="1"/>
</dbReference>
<accession>A0A537JGF3</accession>
<evidence type="ECO:0000259" key="16">
    <source>
        <dbReference type="Pfam" id="PF00156"/>
    </source>
</evidence>
<dbReference type="Proteomes" id="UP000318093">
    <property type="component" value="Unassembled WGS sequence"/>
</dbReference>
<evidence type="ECO:0000256" key="1">
    <source>
        <dbReference type="ARBA" id="ARBA00001946"/>
    </source>
</evidence>
<evidence type="ECO:0000256" key="7">
    <source>
        <dbReference type="ARBA" id="ARBA00022676"/>
    </source>
</evidence>
<protein>
    <recommendedName>
        <fullName evidence="15">Hypoxanthine phosphoribosyltransferase</fullName>
        <ecNumber evidence="15">2.4.2.8</ecNumber>
    </recommendedName>
</protein>
<dbReference type="PANTHER" id="PTHR43340">
    <property type="entry name" value="HYPOXANTHINE-GUANINE PHOSPHORIBOSYLTRANSFERASE"/>
    <property type="match status" value="1"/>
</dbReference>
<evidence type="ECO:0000313" key="17">
    <source>
        <dbReference type="EMBL" id="TMI82422.1"/>
    </source>
</evidence>
<proteinExistence type="inferred from homology"/>
<comment type="caution">
    <text evidence="17">The sequence shown here is derived from an EMBL/GenBank/DDBJ whole genome shotgun (WGS) entry which is preliminary data.</text>
</comment>
<dbReference type="GO" id="GO:0004422">
    <property type="term" value="F:hypoxanthine phosphoribosyltransferase activity"/>
    <property type="evidence" value="ECO:0007669"/>
    <property type="project" value="InterPro"/>
</dbReference>
<evidence type="ECO:0000256" key="4">
    <source>
        <dbReference type="ARBA" id="ARBA00004676"/>
    </source>
</evidence>
<evidence type="ECO:0000256" key="14">
    <source>
        <dbReference type="ARBA" id="ARBA00049402"/>
    </source>
</evidence>
<dbReference type="GO" id="GO:0000287">
    <property type="term" value="F:magnesium ion binding"/>
    <property type="evidence" value="ECO:0007669"/>
    <property type="project" value="TreeGrafter"/>
</dbReference>
<dbReference type="InterPro" id="IPR029057">
    <property type="entry name" value="PRTase-like"/>
</dbReference>
<comment type="subcellular location">
    <subcellularLocation>
        <location evidence="2 15">Cytoplasm</location>
    </subcellularLocation>
</comment>
<sequence>MTGPADIEEILLTQEQIAARVAELARDISRDYAGRAPLLISVLKGAVYFVTDLSRAITIPIALDFMAITSYGSAPAQSGAVRLIKDLDHEITGLHVLLVEDIIDTGLTAGYLLRLLQARSPASLQICTLLDRPRRRILESLPIAYRGFEVPDRFLVGYGLDYREQYRNLPFIGVLKESVLQATAQPAG</sequence>